<sequence length="197" mass="20995">MTTEQQESTNTQDKPSTRTVTTNGMVCVLVKGSNNPVYQPLETPTPDPNRTNFHVQKGYVLVNNSPRCASDAGAISGVYESSYNVAPSPDGSYSTVLILSGFDANNDNHLHSMPLPLASSNEEGCIYDAGNNTIFDQCCGSPDPNNSSPATNPYVAPAPSDASQDHGNHEGSSICRSISKDTCLLAASRYIDDIVYL</sequence>
<evidence type="ECO:0000313" key="3">
    <source>
        <dbReference type="Proteomes" id="UP001140502"/>
    </source>
</evidence>
<comment type="caution">
    <text evidence="2">The sequence shown here is derived from an EMBL/GenBank/DDBJ whole genome shotgun (WGS) entry which is preliminary data.</text>
</comment>
<proteinExistence type="predicted"/>
<dbReference type="AlphaFoldDB" id="A0A9W8W7R6"/>
<evidence type="ECO:0000256" key="1">
    <source>
        <dbReference type="SAM" id="MobiDB-lite"/>
    </source>
</evidence>
<keyword evidence="3" id="KW-1185">Reference proteome</keyword>
<protein>
    <submittedName>
        <fullName evidence="2">Uncharacterized protein</fullName>
    </submittedName>
</protein>
<feature type="region of interest" description="Disordered" evidence="1">
    <location>
        <begin position="138"/>
        <end position="173"/>
    </location>
</feature>
<dbReference type="EMBL" id="JAPEUR010000216">
    <property type="protein sequence ID" value="KAJ4314933.1"/>
    <property type="molecule type" value="Genomic_DNA"/>
</dbReference>
<organism evidence="2 3">
    <name type="scientific">Fusarium piperis</name>
    <dbReference type="NCBI Taxonomy" id="1435070"/>
    <lineage>
        <taxon>Eukaryota</taxon>
        <taxon>Fungi</taxon>
        <taxon>Dikarya</taxon>
        <taxon>Ascomycota</taxon>
        <taxon>Pezizomycotina</taxon>
        <taxon>Sordariomycetes</taxon>
        <taxon>Hypocreomycetidae</taxon>
        <taxon>Hypocreales</taxon>
        <taxon>Nectriaceae</taxon>
        <taxon>Fusarium</taxon>
        <taxon>Fusarium solani species complex</taxon>
    </lineage>
</organism>
<evidence type="ECO:0000313" key="2">
    <source>
        <dbReference type="EMBL" id="KAJ4314933.1"/>
    </source>
</evidence>
<gene>
    <name evidence="2" type="ORF">N0V84_008627</name>
</gene>
<name>A0A9W8W7R6_9HYPO</name>
<dbReference type="OrthoDB" id="3257981at2759"/>
<dbReference type="Proteomes" id="UP001140502">
    <property type="component" value="Unassembled WGS sequence"/>
</dbReference>
<reference evidence="2" key="1">
    <citation type="submission" date="2022-10" db="EMBL/GenBank/DDBJ databases">
        <title>Tapping the CABI collections for fungal endophytes: first genome assemblies for Collariella, Neodidymelliopsis, Ascochyta clinopodiicola, Didymella pomorum, Didymosphaeria variabile, Neocosmospora piperis and Neocucurbitaria cava.</title>
        <authorList>
            <person name="Hill R."/>
        </authorList>
    </citation>
    <scope>NUCLEOTIDE SEQUENCE</scope>
    <source>
        <strain evidence="2">IMI 366586</strain>
    </source>
</reference>
<accession>A0A9W8W7R6</accession>